<feature type="transmembrane region" description="Helical" evidence="1">
    <location>
        <begin position="209"/>
        <end position="242"/>
    </location>
</feature>
<reference evidence="3 4" key="2">
    <citation type="journal article" date="2012" name="PLoS Pathog.">
        <title>Diverse lifestyles and strategies of plant pathogenesis encoded in the genomes of eighteen Dothideomycetes fungi.</title>
        <authorList>
            <person name="Ohm R.A."/>
            <person name="Feau N."/>
            <person name="Henrissat B."/>
            <person name="Schoch C.L."/>
            <person name="Horwitz B.A."/>
            <person name="Barry K.W."/>
            <person name="Condon B.J."/>
            <person name="Copeland A.C."/>
            <person name="Dhillon B."/>
            <person name="Glaser F."/>
            <person name="Hesse C.N."/>
            <person name="Kosti I."/>
            <person name="LaButti K."/>
            <person name="Lindquist E.A."/>
            <person name="Lucas S."/>
            <person name="Salamov A.A."/>
            <person name="Bradshaw R.E."/>
            <person name="Ciuffetti L."/>
            <person name="Hamelin R.C."/>
            <person name="Kema G.H.J."/>
            <person name="Lawrence C."/>
            <person name="Scott J.A."/>
            <person name="Spatafora J.W."/>
            <person name="Turgeon B.G."/>
            <person name="de Wit P.J.G.M."/>
            <person name="Zhong S."/>
            <person name="Goodwin S.B."/>
            <person name="Grigoriev I.V."/>
        </authorList>
    </citation>
    <scope>NUCLEOTIDE SEQUENCE [LARGE SCALE GENOMIC DNA]</scope>
    <source>
        <strain evidence="4">NZE10 / CBS 128990</strain>
    </source>
</reference>
<sequence length="248" mass="25772">YHHALMLIAIVAIACASVLLAGCHPTAGSLQNVYLLSIEYATTANEAAGVSTRIANSNDVSTAQIAVRAGYFGICARNAAHGAWRCGSAFALRAVLGVGRNDTLGAIATASSFRSHVVFPGLIIGGIASLALCWAGLATTPGWHEEHDEQTGSTIDVKPFPSRPVSHICLLLSLLSTVFFLVSALWQHISAATCASLVASVTEDRLQGSVGGVSAALCWMAFALAALLFAGVLVVILSLRLLDKLTDE</sequence>
<feature type="non-terminal residue" evidence="3">
    <location>
        <position position="248"/>
    </location>
</feature>
<dbReference type="GO" id="GO:0000747">
    <property type="term" value="P:conjugation with cellular fusion"/>
    <property type="evidence" value="ECO:0007669"/>
    <property type="project" value="TreeGrafter"/>
</dbReference>
<reference evidence="4" key="1">
    <citation type="journal article" date="2012" name="PLoS Genet.">
        <title>The genomes of the fungal plant pathogens Cladosporium fulvum and Dothistroma septosporum reveal adaptation to different hosts and lifestyles but also signatures of common ancestry.</title>
        <authorList>
            <person name="de Wit P.J.G.M."/>
            <person name="van der Burgt A."/>
            <person name="Oekmen B."/>
            <person name="Stergiopoulos I."/>
            <person name="Abd-Elsalam K.A."/>
            <person name="Aerts A.L."/>
            <person name="Bahkali A.H."/>
            <person name="Beenen H.G."/>
            <person name="Chettri P."/>
            <person name="Cox M.P."/>
            <person name="Datema E."/>
            <person name="de Vries R.P."/>
            <person name="Dhillon B."/>
            <person name="Ganley A.R."/>
            <person name="Griffiths S.A."/>
            <person name="Guo Y."/>
            <person name="Hamelin R.C."/>
            <person name="Henrissat B."/>
            <person name="Kabir M.S."/>
            <person name="Jashni M.K."/>
            <person name="Kema G."/>
            <person name="Klaubauf S."/>
            <person name="Lapidus A."/>
            <person name="Levasseur A."/>
            <person name="Lindquist E."/>
            <person name="Mehrabi R."/>
            <person name="Ohm R.A."/>
            <person name="Owen T.J."/>
            <person name="Salamov A."/>
            <person name="Schwelm A."/>
            <person name="Schijlen E."/>
            <person name="Sun H."/>
            <person name="van den Burg H.A."/>
            <person name="van Ham R.C.H.J."/>
            <person name="Zhang S."/>
            <person name="Goodwin S.B."/>
            <person name="Grigoriev I.V."/>
            <person name="Collemare J."/>
            <person name="Bradshaw R.E."/>
        </authorList>
    </citation>
    <scope>NUCLEOTIDE SEQUENCE [LARGE SCALE GENOMIC DNA]</scope>
    <source>
        <strain evidence="4">NZE10 / CBS 128990</strain>
    </source>
</reference>
<dbReference type="GO" id="GO:0016020">
    <property type="term" value="C:membrane"/>
    <property type="evidence" value="ECO:0007669"/>
    <property type="project" value="InterPro"/>
</dbReference>
<feature type="transmembrane region" description="Helical" evidence="1">
    <location>
        <begin position="168"/>
        <end position="189"/>
    </location>
</feature>
<keyword evidence="1" id="KW-0812">Transmembrane</keyword>
<dbReference type="STRING" id="675120.N1PD85"/>
<feature type="non-terminal residue" evidence="3">
    <location>
        <position position="1"/>
    </location>
</feature>
<dbReference type="GO" id="GO:0043332">
    <property type="term" value="C:mating projection tip"/>
    <property type="evidence" value="ECO:0007669"/>
    <property type="project" value="TreeGrafter"/>
</dbReference>
<dbReference type="Proteomes" id="UP000016933">
    <property type="component" value="Unassembled WGS sequence"/>
</dbReference>
<name>N1PD85_DOTSN</name>
<keyword evidence="1" id="KW-1133">Transmembrane helix</keyword>
<keyword evidence="2" id="KW-0732">Signal</keyword>
<feature type="transmembrane region" description="Helical" evidence="1">
    <location>
        <begin position="117"/>
        <end position="137"/>
    </location>
</feature>
<accession>N1PD85</accession>
<dbReference type="PANTHER" id="PTHR28092">
    <property type="entry name" value="FACTOR-INDUCED GENE 1 PROTEIN"/>
    <property type="match status" value="1"/>
</dbReference>
<gene>
    <name evidence="3" type="ORF">DOTSEDRAFT_116176</name>
</gene>
<organism evidence="3 4">
    <name type="scientific">Dothistroma septosporum (strain NZE10 / CBS 128990)</name>
    <name type="common">Red band needle blight fungus</name>
    <name type="synonym">Mycosphaerella pini</name>
    <dbReference type="NCBI Taxonomy" id="675120"/>
    <lineage>
        <taxon>Eukaryota</taxon>
        <taxon>Fungi</taxon>
        <taxon>Dikarya</taxon>
        <taxon>Ascomycota</taxon>
        <taxon>Pezizomycotina</taxon>
        <taxon>Dothideomycetes</taxon>
        <taxon>Dothideomycetidae</taxon>
        <taxon>Mycosphaerellales</taxon>
        <taxon>Mycosphaerellaceae</taxon>
        <taxon>Dothistroma</taxon>
    </lineage>
</organism>
<keyword evidence="1" id="KW-0472">Membrane</keyword>
<feature type="chain" id="PRO_5004108714" evidence="2">
    <location>
        <begin position="22"/>
        <end position="248"/>
    </location>
</feature>
<dbReference type="EMBL" id="KB446544">
    <property type="protein sequence ID" value="EME40054.1"/>
    <property type="molecule type" value="Genomic_DNA"/>
</dbReference>
<evidence type="ECO:0000256" key="1">
    <source>
        <dbReference type="SAM" id="Phobius"/>
    </source>
</evidence>
<dbReference type="PANTHER" id="PTHR28092:SF1">
    <property type="entry name" value="FACTOR-INDUCED GENE 1 PROTEIN"/>
    <property type="match status" value="1"/>
</dbReference>
<evidence type="ECO:0000313" key="4">
    <source>
        <dbReference type="Proteomes" id="UP000016933"/>
    </source>
</evidence>
<evidence type="ECO:0000313" key="3">
    <source>
        <dbReference type="EMBL" id="EME40054.1"/>
    </source>
</evidence>
<dbReference type="HOGENOM" id="CLU_068733_0_0_1"/>
<dbReference type="AlphaFoldDB" id="N1PD85"/>
<dbReference type="InterPro" id="IPR033481">
    <property type="entry name" value="Dni1/Fig1"/>
</dbReference>
<proteinExistence type="predicted"/>
<dbReference type="OrthoDB" id="3550957at2759"/>
<keyword evidence="4" id="KW-1185">Reference proteome</keyword>
<dbReference type="eggNOG" id="ENOG502QUDU">
    <property type="taxonomic scope" value="Eukaryota"/>
</dbReference>
<protein>
    <submittedName>
        <fullName evidence="3">Uncharacterized protein</fullName>
    </submittedName>
</protein>
<dbReference type="Pfam" id="PF12351">
    <property type="entry name" value="Fig1"/>
    <property type="match status" value="1"/>
</dbReference>
<evidence type="ECO:0000256" key="2">
    <source>
        <dbReference type="SAM" id="SignalP"/>
    </source>
</evidence>
<feature type="signal peptide" evidence="2">
    <location>
        <begin position="1"/>
        <end position="21"/>
    </location>
</feature>